<proteinExistence type="predicted"/>
<sequence>MVNPDICANLSNDGRDLKSTVEVSEVPKQEKTEGVSANNIQPTTMELKNRKLNIHQLNAVIQLAQNKSYKIFGPPGTGKTMTLVEIIYQLMCRNKKVLVCGPSNASIDNIIHGFISLNSGYDFVRVGNSNKCSENLLKYNFSEINDNVTKDYNKKIDYLLNTELLKSYRKNEEDFLNKKDNESNTIQDNTLNNDQIKIMLEIERLYTELSIYTRERSQKKAFNYDLVFSTLNGSLKLSIKRFDWVIIDECCQALEIDAFCSVFKGKNFILAGDPCQLGPITNLKKEICFFERITAVKTIILREQYRMQDLLMRFSNKYFYNSKIISRIQSDFKFFNSSPIIFIDTYRSKATESKFQQSYYNIHEIYIVKKA</sequence>
<dbReference type="InterPro" id="IPR041679">
    <property type="entry name" value="DNA2/NAM7-like_C"/>
</dbReference>
<dbReference type="InterPro" id="IPR041677">
    <property type="entry name" value="DNA2/NAM7_AAA_11"/>
</dbReference>
<keyword evidence="4" id="KW-1185">Reference proteome</keyword>
<evidence type="ECO:0000259" key="2">
    <source>
        <dbReference type="Pfam" id="PF13087"/>
    </source>
</evidence>
<dbReference type="Pfam" id="PF13086">
    <property type="entry name" value="AAA_11"/>
    <property type="match status" value="1"/>
</dbReference>
<dbReference type="AlphaFoldDB" id="J9D7Y2"/>
<dbReference type="InterPro" id="IPR027417">
    <property type="entry name" value="P-loop_NTPase"/>
</dbReference>
<gene>
    <name evidence="3" type="ORF">EDEG_02077</name>
</gene>
<dbReference type="Pfam" id="PF13087">
    <property type="entry name" value="AAA_12"/>
    <property type="match status" value="1"/>
</dbReference>
<evidence type="ECO:0000313" key="4">
    <source>
        <dbReference type="Proteomes" id="UP000003163"/>
    </source>
</evidence>
<reference evidence="3 4" key="1">
    <citation type="submission" date="2011-08" db="EMBL/GenBank/DDBJ databases">
        <authorList>
            <person name="Liu Z.J."/>
            <person name="Shi F.L."/>
            <person name="Lu J.Q."/>
            <person name="Li M."/>
            <person name="Wang Z.L."/>
        </authorList>
    </citation>
    <scope>NUCLEOTIDE SEQUENCE [LARGE SCALE GENOMIC DNA]</scope>
    <source>
        <strain evidence="3 4">USNM 41457</strain>
    </source>
</reference>
<dbReference type="HOGENOM" id="CLU_746019_0_0_1"/>
<dbReference type="OMA" id="ICFFERI"/>
<feature type="domain" description="DNA2/NAM7 helicase helicase" evidence="1">
    <location>
        <begin position="51"/>
        <end position="280"/>
    </location>
</feature>
<dbReference type="PANTHER" id="PTHR10887">
    <property type="entry name" value="DNA2/NAM7 HELICASE FAMILY"/>
    <property type="match status" value="1"/>
</dbReference>
<dbReference type="PANTHER" id="PTHR10887:SF495">
    <property type="entry name" value="HELICASE SENATAXIN ISOFORM X1-RELATED"/>
    <property type="match status" value="1"/>
</dbReference>
<protein>
    <submittedName>
        <fullName evidence="3">Uncharacterized protein</fullName>
    </submittedName>
</protein>
<accession>J9D7Y2</accession>
<name>J9D7Y2_EDHAE</name>
<evidence type="ECO:0000313" key="3">
    <source>
        <dbReference type="EMBL" id="EJW03609.1"/>
    </source>
</evidence>
<dbReference type="VEuPathDB" id="MicrosporidiaDB:EDEG_02077"/>
<evidence type="ECO:0000259" key="1">
    <source>
        <dbReference type="Pfam" id="PF13086"/>
    </source>
</evidence>
<dbReference type="Gene3D" id="3.40.50.300">
    <property type="entry name" value="P-loop containing nucleotide triphosphate hydrolases"/>
    <property type="match status" value="2"/>
</dbReference>
<dbReference type="InParanoid" id="J9D7Y2"/>
<reference evidence="4" key="2">
    <citation type="submission" date="2015-07" db="EMBL/GenBank/DDBJ databases">
        <title>Contrasting host-pathogen interactions and genome evolution in two generalist and specialist microsporidian pathogens of mosquitoes.</title>
        <authorList>
            <consortium name="The Broad Institute Genomics Platform"/>
            <consortium name="The Broad Institute Genome Sequencing Center for Infectious Disease"/>
            <person name="Cuomo C.A."/>
            <person name="Sanscrainte N.D."/>
            <person name="Goldberg J.M."/>
            <person name="Heiman D."/>
            <person name="Young S."/>
            <person name="Zeng Q."/>
            <person name="Becnel J.J."/>
            <person name="Birren B.W."/>
        </authorList>
    </citation>
    <scope>NUCLEOTIDE SEQUENCE [LARGE SCALE GENOMIC DNA]</scope>
    <source>
        <strain evidence="4">USNM 41457</strain>
    </source>
</reference>
<feature type="domain" description="DNA2/NAM7 helicase-like C-terminal" evidence="2">
    <location>
        <begin position="290"/>
        <end position="370"/>
    </location>
</feature>
<dbReference type="EMBL" id="AFBI03000034">
    <property type="protein sequence ID" value="EJW03609.1"/>
    <property type="molecule type" value="Genomic_DNA"/>
</dbReference>
<dbReference type="GO" id="GO:0004386">
    <property type="term" value="F:helicase activity"/>
    <property type="evidence" value="ECO:0007669"/>
    <property type="project" value="InterPro"/>
</dbReference>
<comment type="caution">
    <text evidence="3">The sequence shown here is derived from an EMBL/GenBank/DDBJ whole genome shotgun (WGS) entry which is preliminary data.</text>
</comment>
<dbReference type="InterPro" id="IPR045055">
    <property type="entry name" value="DNA2/NAM7-like"/>
</dbReference>
<dbReference type="Proteomes" id="UP000003163">
    <property type="component" value="Unassembled WGS sequence"/>
</dbReference>
<dbReference type="OrthoDB" id="6513042at2759"/>
<dbReference type="SUPFAM" id="SSF52540">
    <property type="entry name" value="P-loop containing nucleoside triphosphate hydrolases"/>
    <property type="match status" value="1"/>
</dbReference>
<organism evidence="3 4">
    <name type="scientific">Edhazardia aedis (strain USNM 41457)</name>
    <name type="common">Microsporidian parasite</name>
    <dbReference type="NCBI Taxonomy" id="1003232"/>
    <lineage>
        <taxon>Eukaryota</taxon>
        <taxon>Fungi</taxon>
        <taxon>Fungi incertae sedis</taxon>
        <taxon>Microsporidia</taxon>
        <taxon>Edhazardia</taxon>
    </lineage>
</organism>